<feature type="compositionally biased region" description="Polar residues" evidence="1">
    <location>
        <begin position="340"/>
        <end position="358"/>
    </location>
</feature>
<keyword evidence="5" id="KW-1185">Reference proteome</keyword>
<feature type="transmembrane region" description="Helical" evidence="2">
    <location>
        <begin position="263"/>
        <end position="284"/>
    </location>
</feature>
<feature type="region of interest" description="Disordered" evidence="1">
    <location>
        <begin position="338"/>
        <end position="358"/>
    </location>
</feature>
<dbReference type="OrthoDB" id="3038990at2759"/>
<protein>
    <recommendedName>
        <fullName evidence="3">DUF6533 domain-containing protein</fullName>
    </recommendedName>
</protein>
<sequence length="358" mass="39336">MSLPLHNGSPAFLPNPTTPLAFIPQPIADTIQLAIYVSIGSTAMFVWDILINISKDWRLITQHDITLPTIVYFTSRFCTLGTLLAITIFFTARLSDCQAAVIVLEAFFFSAMAATTLLFFFRIRAIYSQNRWVVAAFFLLWLANLGCSTTDFFLGNGFHIGPTKYCVILEVKIAYALIPAVAVLVHDTIIFTAISLKLYAQSKIGVNRKGESRAELAKDLISGRKLPKFSRAILLDGQVYYMISFLTTTVVIIMLVIPSLPLAYHLMMIGPHIAVVNAMACYVYRSVRFGIIKEGPNLSVSSVPRTSAVAPGINLLPLHRNSGHIPFSYQISDGGPKFESTASLTSPSPKYGPRSSTS</sequence>
<feature type="transmembrane region" description="Helical" evidence="2">
    <location>
        <begin position="65"/>
        <end position="92"/>
    </location>
</feature>
<feature type="domain" description="DUF6533" evidence="3">
    <location>
        <begin position="36"/>
        <end position="80"/>
    </location>
</feature>
<feature type="transmembrane region" description="Helical" evidence="2">
    <location>
        <begin position="132"/>
        <end position="153"/>
    </location>
</feature>
<dbReference type="EMBL" id="ML179142">
    <property type="protein sequence ID" value="THU98148.1"/>
    <property type="molecule type" value="Genomic_DNA"/>
</dbReference>
<feature type="transmembrane region" description="Helical" evidence="2">
    <location>
        <begin position="98"/>
        <end position="120"/>
    </location>
</feature>
<feature type="transmembrane region" description="Helical" evidence="2">
    <location>
        <begin position="173"/>
        <end position="199"/>
    </location>
</feature>
<evidence type="ECO:0000259" key="3">
    <source>
        <dbReference type="Pfam" id="PF20151"/>
    </source>
</evidence>
<reference evidence="4 5" key="1">
    <citation type="journal article" date="2019" name="Nat. Ecol. Evol.">
        <title>Megaphylogeny resolves global patterns of mushroom evolution.</title>
        <authorList>
            <person name="Varga T."/>
            <person name="Krizsan K."/>
            <person name="Foldi C."/>
            <person name="Dima B."/>
            <person name="Sanchez-Garcia M."/>
            <person name="Sanchez-Ramirez S."/>
            <person name="Szollosi G.J."/>
            <person name="Szarkandi J.G."/>
            <person name="Papp V."/>
            <person name="Albert L."/>
            <person name="Andreopoulos W."/>
            <person name="Angelini C."/>
            <person name="Antonin V."/>
            <person name="Barry K.W."/>
            <person name="Bougher N.L."/>
            <person name="Buchanan P."/>
            <person name="Buyck B."/>
            <person name="Bense V."/>
            <person name="Catcheside P."/>
            <person name="Chovatia M."/>
            <person name="Cooper J."/>
            <person name="Damon W."/>
            <person name="Desjardin D."/>
            <person name="Finy P."/>
            <person name="Geml J."/>
            <person name="Haridas S."/>
            <person name="Hughes K."/>
            <person name="Justo A."/>
            <person name="Karasinski D."/>
            <person name="Kautmanova I."/>
            <person name="Kiss B."/>
            <person name="Kocsube S."/>
            <person name="Kotiranta H."/>
            <person name="LaButti K.M."/>
            <person name="Lechner B.E."/>
            <person name="Liimatainen K."/>
            <person name="Lipzen A."/>
            <person name="Lukacs Z."/>
            <person name="Mihaltcheva S."/>
            <person name="Morgado L.N."/>
            <person name="Niskanen T."/>
            <person name="Noordeloos M.E."/>
            <person name="Ohm R.A."/>
            <person name="Ortiz-Santana B."/>
            <person name="Ovrebo C."/>
            <person name="Racz N."/>
            <person name="Riley R."/>
            <person name="Savchenko A."/>
            <person name="Shiryaev A."/>
            <person name="Soop K."/>
            <person name="Spirin V."/>
            <person name="Szebenyi C."/>
            <person name="Tomsovsky M."/>
            <person name="Tulloss R.E."/>
            <person name="Uehling J."/>
            <person name="Grigoriev I.V."/>
            <person name="Vagvolgyi C."/>
            <person name="Papp T."/>
            <person name="Martin F.M."/>
            <person name="Miettinen O."/>
            <person name="Hibbett D.S."/>
            <person name="Nagy L.G."/>
        </authorList>
    </citation>
    <scope>NUCLEOTIDE SEQUENCE [LARGE SCALE GENOMIC DNA]</scope>
    <source>
        <strain evidence="4 5">CBS 962.96</strain>
    </source>
</reference>
<feature type="transmembrane region" description="Helical" evidence="2">
    <location>
        <begin position="239"/>
        <end position="257"/>
    </location>
</feature>
<organism evidence="4 5">
    <name type="scientific">Dendrothele bispora (strain CBS 962.96)</name>
    <dbReference type="NCBI Taxonomy" id="1314807"/>
    <lineage>
        <taxon>Eukaryota</taxon>
        <taxon>Fungi</taxon>
        <taxon>Dikarya</taxon>
        <taxon>Basidiomycota</taxon>
        <taxon>Agaricomycotina</taxon>
        <taxon>Agaricomycetes</taxon>
        <taxon>Agaricomycetidae</taxon>
        <taxon>Agaricales</taxon>
        <taxon>Agaricales incertae sedis</taxon>
        <taxon>Dendrothele</taxon>
    </lineage>
</organism>
<name>A0A4S8M8G2_DENBC</name>
<evidence type="ECO:0000313" key="5">
    <source>
        <dbReference type="Proteomes" id="UP000297245"/>
    </source>
</evidence>
<proteinExistence type="predicted"/>
<keyword evidence="2" id="KW-0812">Transmembrane</keyword>
<dbReference type="Proteomes" id="UP000297245">
    <property type="component" value="Unassembled WGS sequence"/>
</dbReference>
<gene>
    <name evidence="4" type="ORF">K435DRAFT_38204</name>
</gene>
<evidence type="ECO:0000313" key="4">
    <source>
        <dbReference type="EMBL" id="THU98148.1"/>
    </source>
</evidence>
<dbReference type="AlphaFoldDB" id="A0A4S8M8G2"/>
<keyword evidence="2" id="KW-0472">Membrane</keyword>
<dbReference type="InterPro" id="IPR045340">
    <property type="entry name" value="DUF6533"/>
</dbReference>
<dbReference type="Pfam" id="PF20151">
    <property type="entry name" value="DUF6533"/>
    <property type="match status" value="1"/>
</dbReference>
<evidence type="ECO:0000256" key="1">
    <source>
        <dbReference type="SAM" id="MobiDB-lite"/>
    </source>
</evidence>
<keyword evidence="2" id="KW-1133">Transmembrane helix</keyword>
<feature type="transmembrane region" description="Helical" evidence="2">
    <location>
        <begin position="33"/>
        <end position="53"/>
    </location>
</feature>
<accession>A0A4S8M8G2</accession>
<evidence type="ECO:0000256" key="2">
    <source>
        <dbReference type="SAM" id="Phobius"/>
    </source>
</evidence>